<evidence type="ECO:0000313" key="2">
    <source>
        <dbReference type="EMBL" id="WGH74382.1"/>
    </source>
</evidence>
<keyword evidence="1" id="KW-0732">Signal</keyword>
<dbReference type="PROSITE" id="PS51257">
    <property type="entry name" value="PROKAR_LIPOPROTEIN"/>
    <property type="match status" value="1"/>
</dbReference>
<feature type="chain" id="PRO_5045387360" description="Fibronectin type-III domain-containing protein" evidence="1">
    <location>
        <begin position="22"/>
        <end position="863"/>
    </location>
</feature>
<protein>
    <recommendedName>
        <fullName evidence="4">Fibronectin type-III domain-containing protein</fullName>
    </recommendedName>
</protein>
<dbReference type="RefSeq" id="WP_279650263.1">
    <property type="nucleotide sequence ID" value="NZ_CP122539.1"/>
</dbReference>
<evidence type="ECO:0000313" key="3">
    <source>
        <dbReference type="Proteomes" id="UP001232001"/>
    </source>
</evidence>
<keyword evidence="3" id="KW-1185">Reference proteome</keyword>
<evidence type="ECO:0008006" key="4">
    <source>
        <dbReference type="Google" id="ProtNLM"/>
    </source>
</evidence>
<accession>A0ABY8KYS6</accession>
<dbReference type="EMBL" id="CP122539">
    <property type="protein sequence ID" value="WGH74382.1"/>
    <property type="molecule type" value="Genomic_DNA"/>
</dbReference>
<feature type="signal peptide" evidence="1">
    <location>
        <begin position="1"/>
        <end position="21"/>
    </location>
</feature>
<dbReference type="Gene3D" id="2.60.40.10">
    <property type="entry name" value="Immunoglobulins"/>
    <property type="match status" value="4"/>
</dbReference>
<proteinExistence type="predicted"/>
<evidence type="ECO:0000256" key="1">
    <source>
        <dbReference type="SAM" id="SignalP"/>
    </source>
</evidence>
<dbReference type="InterPro" id="IPR013783">
    <property type="entry name" value="Ig-like_fold"/>
</dbReference>
<dbReference type="Proteomes" id="UP001232001">
    <property type="component" value="Chromosome"/>
</dbReference>
<sequence length="863" mass="98520">MKNYLYLLAFLVFLVSCSNHDSPVPTNPSPPNVSIKLNKSLIQKGPYIQGSTISLQELNDDLTLSGYVYNTETIDDFGSFDVNAEVQSDKIDISATGFYFNEVTGKLSEAQLTLRTFVVLDNDEKININILSTLARQRIKYLMINEDKSFSEAKEQGEKEVLLALNIPEPFHKDIDFNKLDISQAGDGNAILLAISVIIQGDNSVAKLGEFVSKLAQDLETDGTLDNESLIDEIKTNSVNLNLEEVAKNITKRFDELKIDYSLPPFERFIDSDGDGSLNAYDVMVISPKEEIIETKPEFIWTASEVDGTKYHFQLSNKEDFSNLLMDVNDLTTTKIVSSVVLLDDTKYYWRVRYLDENNQQSEWNIATFNINLENINVVAPIVGEVVIKSPQLEWTTPSTSNHVEYEVQVSDNSGFNNILFEKSGHTHATITPSINYLNNTTYYWRVRPVDVNNVVGNWVEGSYLFKLEDVSLAFPSNGEEVVKIPTLEWEAPKVMKNVKYYIEVAIDSSFNTILFTQENYTDFSITPIFNVTNNTIYYWRVKIFNEEGVEGEWFSASFQYKLNVPVFLETKYNDSVLYGFVLDYDKSHNSNYEADGVKLQIQISDNTSFNTIIKDLDNLDLQEEYNVWNAVNDGYGSYHVRVRHISQEGITSEWSNYFHLFSVTEVKIILTENNTSLKPTVKWSHEGNAPASFKYKIQFFSDVGLTNLVEEAEQDVAVDTATSFPEYRTTNILDYTITNYYKISLVDTSDNIITSESSSINVEPPHVLTWSYSSNTFTVEYTNLYNSPYKYDLQLASDNTFTDILFESSGELDSSNNAFFNVTHTNNLTPGRTYYWRVRLYEFDISGGWGYKGTSEYFEFIY</sequence>
<organism evidence="2 3">
    <name type="scientific">Tenacibaculum tangerinum</name>
    <dbReference type="NCBI Taxonomy" id="3038772"/>
    <lineage>
        <taxon>Bacteria</taxon>
        <taxon>Pseudomonadati</taxon>
        <taxon>Bacteroidota</taxon>
        <taxon>Flavobacteriia</taxon>
        <taxon>Flavobacteriales</taxon>
        <taxon>Flavobacteriaceae</taxon>
        <taxon>Tenacibaculum</taxon>
    </lineage>
</organism>
<reference evidence="2 3" key="1">
    <citation type="submission" date="2023-04" db="EMBL/GenBank/DDBJ databases">
        <title>Tenacibaculum tangerinum sp. nov., isolated from sea tidal flat of South Korea.</title>
        <authorList>
            <person name="Lee S.H."/>
            <person name="Kim J.-J."/>
        </authorList>
    </citation>
    <scope>NUCLEOTIDE SEQUENCE [LARGE SCALE GENOMIC DNA]</scope>
    <source>
        <strain evidence="2 3">GRR-S3-23</strain>
    </source>
</reference>
<name>A0ABY8KYS6_9FLAO</name>
<gene>
    <name evidence="2" type="ORF">P8625_09685</name>
</gene>